<dbReference type="Pfam" id="PF04191">
    <property type="entry name" value="PEMT"/>
    <property type="match status" value="1"/>
</dbReference>
<dbReference type="Proteomes" id="UP000198882">
    <property type="component" value="Unassembled WGS sequence"/>
</dbReference>
<keyword evidence="6" id="KW-1185">Reference proteome</keyword>
<accession>A0A1G9GWS5</accession>
<comment type="subcellular location">
    <subcellularLocation>
        <location evidence="1">Endomembrane system</location>
        <topology evidence="1">Multi-pass membrane protein</topology>
    </subcellularLocation>
</comment>
<evidence type="ECO:0000256" key="4">
    <source>
        <dbReference type="ARBA" id="ARBA00023136"/>
    </source>
</evidence>
<dbReference type="InterPro" id="IPR007318">
    <property type="entry name" value="Phopholipid_MeTrfase"/>
</dbReference>
<keyword evidence="3" id="KW-1133">Transmembrane helix</keyword>
<dbReference type="STRING" id="1095776.SAMN04515672_0043"/>
<keyword evidence="5" id="KW-0808">Transferase</keyword>
<reference evidence="6" key="1">
    <citation type="submission" date="2016-10" db="EMBL/GenBank/DDBJ databases">
        <authorList>
            <person name="Varghese N."/>
            <person name="Submissions S."/>
        </authorList>
    </citation>
    <scope>NUCLEOTIDE SEQUENCE [LARGE SCALE GENOMIC DNA]</scope>
    <source>
        <strain evidence="6">B4,CECT 8067,JCM 17497</strain>
    </source>
</reference>
<proteinExistence type="predicted"/>
<dbReference type="Gene3D" id="1.20.120.1630">
    <property type="match status" value="1"/>
</dbReference>
<evidence type="ECO:0000256" key="3">
    <source>
        <dbReference type="ARBA" id="ARBA00022989"/>
    </source>
</evidence>
<dbReference type="GO" id="GO:0012505">
    <property type="term" value="C:endomembrane system"/>
    <property type="evidence" value="ECO:0007669"/>
    <property type="project" value="UniProtKB-SubCell"/>
</dbReference>
<organism evidence="5 6">
    <name type="scientific">Natronorubrum texcoconense</name>
    <dbReference type="NCBI Taxonomy" id="1095776"/>
    <lineage>
        <taxon>Archaea</taxon>
        <taxon>Methanobacteriati</taxon>
        <taxon>Methanobacteriota</taxon>
        <taxon>Stenosarchaea group</taxon>
        <taxon>Halobacteria</taxon>
        <taxon>Halobacteriales</taxon>
        <taxon>Natrialbaceae</taxon>
        <taxon>Natronorubrum</taxon>
    </lineage>
</organism>
<keyword evidence="4" id="KW-0472">Membrane</keyword>
<evidence type="ECO:0000256" key="1">
    <source>
        <dbReference type="ARBA" id="ARBA00004127"/>
    </source>
</evidence>
<dbReference type="RefSeq" id="WP_090312232.1">
    <property type="nucleotide sequence ID" value="NZ_FNFE01000010.1"/>
</dbReference>
<protein>
    <submittedName>
        <fullName evidence="5">Phospholipid methyltransferase</fullName>
    </submittedName>
</protein>
<evidence type="ECO:0000256" key="2">
    <source>
        <dbReference type="ARBA" id="ARBA00022692"/>
    </source>
</evidence>
<keyword evidence="2" id="KW-0812">Transmembrane</keyword>
<keyword evidence="5" id="KW-0489">Methyltransferase</keyword>
<dbReference type="GO" id="GO:0032259">
    <property type="term" value="P:methylation"/>
    <property type="evidence" value="ECO:0007669"/>
    <property type="project" value="UniProtKB-KW"/>
</dbReference>
<dbReference type="OrthoDB" id="148346at2157"/>
<gene>
    <name evidence="5" type="ORF">SAMN04515672_0043</name>
</gene>
<dbReference type="EMBL" id="FNFE01000010">
    <property type="protein sequence ID" value="SDL05116.1"/>
    <property type="molecule type" value="Genomic_DNA"/>
</dbReference>
<sequence length="172" mass="19222">MSSLPVLLKTAVFTVVVPGTVVEGIPRVLARYDRESPTLDSRGARVVGAVSFVAGALLYLHTALRFSSEGNGTPAPRDEPDELVTGGVYRYSRNPMYVGVLLLIVGQAVRYKSIHVLWWGVVCWLGFHRRIVEFEEPHLRKKHGETYEAYCERVPRWLPTGRSQAETNLQTG</sequence>
<dbReference type="PANTHER" id="PTHR12714:SF9">
    <property type="entry name" value="PROTEIN-S-ISOPRENYLCYSTEINE O-METHYLTRANSFERASE"/>
    <property type="match status" value="1"/>
</dbReference>
<dbReference type="PANTHER" id="PTHR12714">
    <property type="entry name" value="PROTEIN-S ISOPRENYLCYSTEINE O-METHYLTRANSFERASE"/>
    <property type="match status" value="1"/>
</dbReference>
<name>A0A1G9GWS5_9EURY</name>
<dbReference type="AlphaFoldDB" id="A0A1G9GWS5"/>
<dbReference type="GO" id="GO:0008168">
    <property type="term" value="F:methyltransferase activity"/>
    <property type="evidence" value="ECO:0007669"/>
    <property type="project" value="UniProtKB-KW"/>
</dbReference>
<evidence type="ECO:0000313" key="5">
    <source>
        <dbReference type="EMBL" id="SDL05116.1"/>
    </source>
</evidence>
<evidence type="ECO:0000313" key="6">
    <source>
        <dbReference type="Proteomes" id="UP000198882"/>
    </source>
</evidence>